<dbReference type="InterPro" id="IPR004244">
    <property type="entry name" value="Transposase_22"/>
</dbReference>
<dbReference type="Gene3D" id="1.20.5.1700">
    <property type="match status" value="1"/>
</dbReference>
<gene>
    <name evidence="3" type="ORF">NDU88_006438</name>
</gene>
<organism evidence="3 4">
    <name type="scientific">Pleurodeles waltl</name>
    <name type="common">Iberian ribbed newt</name>
    <dbReference type="NCBI Taxonomy" id="8319"/>
    <lineage>
        <taxon>Eukaryota</taxon>
        <taxon>Metazoa</taxon>
        <taxon>Chordata</taxon>
        <taxon>Craniata</taxon>
        <taxon>Vertebrata</taxon>
        <taxon>Euteleostomi</taxon>
        <taxon>Amphibia</taxon>
        <taxon>Batrachia</taxon>
        <taxon>Caudata</taxon>
        <taxon>Salamandroidea</taxon>
        <taxon>Salamandridae</taxon>
        <taxon>Pleurodelinae</taxon>
        <taxon>Pleurodeles</taxon>
    </lineage>
</organism>
<name>A0AAV7TXN0_PLEWA</name>
<proteinExistence type="predicted"/>
<dbReference type="Gene3D" id="3.30.70.1820">
    <property type="entry name" value="L1 transposable element, RRM domain"/>
    <property type="match status" value="1"/>
</dbReference>
<evidence type="ECO:0000256" key="1">
    <source>
        <dbReference type="SAM" id="Coils"/>
    </source>
</evidence>
<evidence type="ECO:0000256" key="2">
    <source>
        <dbReference type="SAM" id="MobiDB-lite"/>
    </source>
</evidence>
<keyword evidence="1" id="KW-0175">Coiled coil</keyword>
<dbReference type="PANTHER" id="PTHR11505">
    <property type="entry name" value="L1 TRANSPOSABLE ELEMENT-RELATED"/>
    <property type="match status" value="1"/>
</dbReference>
<feature type="compositionally biased region" description="Basic and acidic residues" evidence="2">
    <location>
        <begin position="20"/>
        <end position="33"/>
    </location>
</feature>
<sequence length="271" mass="30691">MLTGTRPVPGGAAEGPQAEKSPETRGEVAVHEESPVTKGFLTSLFYSLRSDIQELRRDLSQEVRELRGEVTSLGGRVAQMEDGEISHGEEVAGLQQEVVRLREQQDHLQITVEALENRLRRHNIQIRGVPAGAEKEDIGDFVVELFRSLLGLEETREITLDRVHRVGRAGGAGDRPPDILACVHSYGLKESILHRARNLPQVHFRGHTLQLFQDLSARTLHRRRELKPITEHLRAHDVTYSWGHPFHLAFGWEDQLRQVRTVSETNRILCL</sequence>
<feature type="coiled-coil region" evidence="1">
    <location>
        <begin position="49"/>
        <end position="125"/>
    </location>
</feature>
<dbReference type="EMBL" id="JANPWB010000006">
    <property type="protein sequence ID" value="KAJ1181228.1"/>
    <property type="molecule type" value="Genomic_DNA"/>
</dbReference>
<feature type="region of interest" description="Disordered" evidence="2">
    <location>
        <begin position="1"/>
        <end position="33"/>
    </location>
</feature>
<dbReference type="Proteomes" id="UP001066276">
    <property type="component" value="Chromosome 3_2"/>
</dbReference>
<keyword evidence="4" id="KW-1185">Reference proteome</keyword>
<reference evidence="3" key="1">
    <citation type="journal article" date="2022" name="bioRxiv">
        <title>Sequencing and chromosome-scale assembly of the giantPleurodeles waltlgenome.</title>
        <authorList>
            <person name="Brown T."/>
            <person name="Elewa A."/>
            <person name="Iarovenko S."/>
            <person name="Subramanian E."/>
            <person name="Araus A.J."/>
            <person name="Petzold A."/>
            <person name="Susuki M."/>
            <person name="Suzuki K.-i.T."/>
            <person name="Hayashi T."/>
            <person name="Toyoda A."/>
            <person name="Oliveira C."/>
            <person name="Osipova E."/>
            <person name="Leigh N.D."/>
            <person name="Simon A."/>
            <person name="Yun M.H."/>
        </authorList>
    </citation>
    <scope>NUCLEOTIDE SEQUENCE</scope>
    <source>
        <strain evidence="3">20211129_DDA</strain>
        <tissue evidence="3">Liver</tissue>
    </source>
</reference>
<accession>A0AAV7TXN0</accession>
<evidence type="ECO:0000313" key="4">
    <source>
        <dbReference type="Proteomes" id="UP001066276"/>
    </source>
</evidence>
<evidence type="ECO:0000313" key="3">
    <source>
        <dbReference type="EMBL" id="KAJ1181228.1"/>
    </source>
</evidence>
<comment type="caution">
    <text evidence="3">The sequence shown here is derived from an EMBL/GenBank/DDBJ whole genome shotgun (WGS) entry which is preliminary data.</text>
</comment>
<protein>
    <submittedName>
        <fullName evidence="3">Uncharacterized protein</fullName>
    </submittedName>
</protein>
<dbReference type="AlphaFoldDB" id="A0AAV7TXN0"/>